<evidence type="ECO:0000313" key="12">
    <source>
        <dbReference type="Proteomes" id="UP000648239"/>
    </source>
</evidence>
<comment type="subcellular location">
    <subcellularLocation>
        <location evidence="9">Cell membrane</location>
        <topology evidence="9">Multi-pass membrane protein</topology>
    </subcellularLocation>
    <subcellularLocation>
        <location evidence="1">Membrane</location>
        <topology evidence="1">Multi-pass membrane protein</topology>
    </subcellularLocation>
</comment>
<dbReference type="InterPro" id="IPR000644">
    <property type="entry name" value="CBS_dom"/>
</dbReference>
<dbReference type="InterPro" id="IPR006668">
    <property type="entry name" value="Mg_transptr_MgtE_intracell_dom"/>
</dbReference>
<keyword evidence="6 9" id="KW-1133">Transmembrane helix</keyword>
<dbReference type="SMART" id="SM00924">
    <property type="entry name" value="MgtE_N"/>
    <property type="match status" value="1"/>
</dbReference>
<keyword evidence="7 9" id="KW-0472">Membrane</keyword>
<dbReference type="AlphaFoldDB" id="A0A8J6XYC8"/>
<dbReference type="SUPFAM" id="SSF158791">
    <property type="entry name" value="MgtE N-terminal domain-like"/>
    <property type="match status" value="1"/>
</dbReference>
<keyword evidence="8" id="KW-0129">CBS domain</keyword>
<organism evidence="11 12">
    <name type="scientific">Candidatus Polarisedimenticola svalbardensis</name>
    <dbReference type="NCBI Taxonomy" id="2886004"/>
    <lineage>
        <taxon>Bacteria</taxon>
        <taxon>Pseudomonadati</taxon>
        <taxon>Acidobacteriota</taxon>
        <taxon>Candidatus Polarisedimenticolia</taxon>
        <taxon>Candidatus Polarisedimenticolales</taxon>
        <taxon>Candidatus Polarisedimenticolaceae</taxon>
        <taxon>Candidatus Polarisedimenticola</taxon>
    </lineage>
</organism>
<reference evidence="11 12" key="1">
    <citation type="submission" date="2020-08" db="EMBL/GenBank/DDBJ databases">
        <title>Acidobacteriota in marine sediments use diverse sulfur dissimilation pathways.</title>
        <authorList>
            <person name="Wasmund K."/>
        </authorList>
    </citation>
    <scope>NUCLEOTIDE SEQUENCE [LARGE SCALE GENOMIC DNA]</scope>
    <source>
        <strain evidence="11">MAG AM4</strain>
    </source>
</reference>
<feature type="transmembrane region" description="Helical" evidence="9">
    <location>
        <begin position="358"/>
        <end position="378"/>
    </location>
</feature>
<dbReference type="Gene3D" id="1.10.357.20">
    <property type="entry name" value="SLC41 divalent cation transporters, integral membrane domain"/>
    <property type="match status" value="1"/>
</dbReference>
<comment type="function">
    <text evidence="9">Acts as a magnesium transporter.</text>
</comment>
<protein>
    <recommendedName>
        <fullName evidence="9">Magnesium transporter MgtE</fullName>
    </recommendedName>
</protein>
<dbReference type="Pfam" id="PF00571">
    <property type="entry name" value="CBS"/>
    <property type="match status" value="2"/>
</dbReference>
<feature type="transmembrane region" description="Helical" evidence="9">
    <location>
        <begin position="429"/>
        <end position="452"/>
    </location>
</feature>
<dbReference type="GO" id="GO:0046872">
    <property type="term" value="F:metal ion binding"/>
    <property type="evidence" value="ECO:0007669"/>
    <property type="project" value="UniProtKB-KW"/>
</dbReference>
<proteinExistence type="inferred from homology"/>
<keyword evidence="4 9" id="KW-0812">Transmembrane</keyword>
<comment type="subunit">
    <text evidence="9">Homodimer.</text>
</comment>
<dbReference type="CDD" id="cd04606">
    <property type="entry name" value="CBS_pair_Mg_transporter"/>
    <property type="match status" value="1"/>
</dbReference>
<evidence type="ECO:0000256" key="2">
    <source>
        <dbReference type="ARBA" id="ARBA00009749"/>
    </source>
</evidence>
<dbReference type="GO" id="GO:0015095">
    <property type="term" value="F:magnesium ion transmembrane transporter activity"/>
    <property type="evidence" value="ECO:0007669"/>
    <property type="project" value="UniProtKB-UniRule"/>
</dbReference>
<comment type="similarity">
    <text evidence="2 9">Belongs to the SLC41A transporter family.</text>
</comment>
<comment type="caution">
    <text evidence="11">The sequence shown here is derived from an EMBL/GenBank/DDBJ whole genome shotgun (WGS) entry which is preliminary data.</text>
</comment>
<feature type="transmembrane region" description="Helical" evidence="9">
    <location>
        <begin position="390"/>
        <end position="417"/>
    </location>
</feature>
<evidence type="ECO:0000256" key="4">
    <source>
        <dbReference type="ARBA" id="ARBA00022692"/>
    </source>
</evidence>
<dbReference type="EMBL" id="JACXWD010000011">
    <property type="protein sequence ID" value="MBD3867510.1"/>
    <property type="molecule type" value="Genomic_DNA"/>
</dbReference>
<dbReference type="InterPro" id="IPR006669">
    <property type="entry name" value="MgtE_transporter"/>
</dbReference>
<dbReference type="SUPFAM" id="SSF161093">
    <property type="entry name" value="MgtE membrane domain-like"/>
    <property type="match status" value="1"/>
</dbReference>
<dbReference type="PANTHER" id="PTHR43773">
    <property type="entry name" value="MAGNESIUM TRANSPORTER MGTE"/>
    <property type="match status" value="1"/>
</dbReference>
<dbReference type="Proteomes" id="UP000648239">
    <property type="component" value="Unassembled WGS sequence"/>
</dbReference>
<keyword evidence="9" id="KW-1003">Cell membrane</keyword>
<dbReference type="Pfam" id="PF01769">
    <property type="entry name" value="MgtE"/>
    <property type="match status" value="1"/>
</dbReference>
<dbReference type="GO" id="GO:0005886">
    <property type="term" value="C:plasma membrane"/>
    <property type="evidence" value="ECO:0007669"/>
    <property type="project" value="UniProtKB-SubCell"/>
</dbReference>
<feature type="transmembrane region" description="Helical" evidence="9">
    <location>
        <begin position="284"/>
        <end position="304"/>
    </location>
</feature>
<dbReference type="InterPro" id="IPR046342">
    <property type="entry name" value="CBS_dom_sf"/>
</dbReference>
<dbReference type="NCBIfam" id="TIGR00400">
    <property type="entry name" value="mgtE"/>
    <property type="match status" value="1"/>
</dbReference>
<accession>A0A8J6XYC8</accession>
<dbReference type="Gene3D" id="1.25.60.10">
    <property type="entry name" value="MgtE N-terminal domain-like"/>
    <property type="match status" value="1"/>
</dbReference>
<keyword evidence="5 9" id="KW-0460">Magnesium</keyword>
<evidence type="ECO:0000256" key="9">
    <source>
        <dbReference type="RuleBase" id="RU362011"/>
    </source>
</evidence>
<name>A0A8J6XYC8_9BACT</name>
<evidence type="ECO:0000256" key="7">
    <source>
        <dbReference type="ARBA" id="ARBA00023136"/>
    </source>
</evidence>
<dbReference type="PANTHER" id="PTHR43773:SF1">
    <property type="entry name" value="MAGNESIUM TRANSPORTER MGTE"/>
    <property type="match status" value="1"/>
</dbReference>
<keyword evidence="3 9" id="KW-0813">Transport</keyword>
<evidence type="ECO:0000256" key="5">
    <source>
        <dbReference type="ARBA" id="ARBA00022842"/>
    </source>
</evidence>
<evidence type="ECO:0000256" key="6">
    <source>
        <dbReference type="ARBA" id="ARBA00022989"/>
    </source>
</evidence>
<dbReference type="InterPro" id="IPR038076">
    <property type="entry name" value="MgtE_N_sf"/>
</dbReference>
<sequence length="457" mass="50522">MIEKELPPELAVALEARDFPALKEIFTRIDHHDVAATIEEMPEEDRVIPFRLLPYDVAADVFEYISPETQESLIKNLGQDQAARILNEMSADDRTDLLEELPSAVTRQILQMLSVEERRHAVTLLGYPEESIGRLMTPDYVAIRENWTVQQALDFIRSNGKDSETLNVVYVTGERGKLLAEARIRFLLLADPEAKIADITDDYFISLQAWDDQEKSVAVFEEYDRVALPVTDSRNNLLGIVTIDDVLDVAREEATEDIQKMGGTEALDDPYIDAGFLHMFRKRVGWLVLLFIGQLLTLNAIAVFEKEIMSAMVLVLFLPLIISSGGNSGSQAATLIIRSLALEEVHLKDWFRVLGREILSGLALGAVIASLGFLRIFAGGTAAFGPDWPLLGLTIAVSLIGVVLWGSLVGSMLPFIMQRLGADPAASSTPFVTTVVDVTGLLFYLLVASLMLQGTFL</sequence>
<evidence type="ECO:0000259" key="10">
    <source>
        <dbReference type="PROSITE" id="PS51371"/>
    </source>
</evidence>
<dbReference type="Gene3D" id="3.10.580.10">
    <property type="entry name" value="CBS-domain"/>
    <property type="match status" value="1"/>
</dbReference>
<evidence type="ECO:0000313" key="11">
    <source>
        <dbReference type="EMBL" id="MBD3867510.1"/>
    </source>
</evidence>
<dbReference type="InterPro" id="IPR036739">
    <property type="entry name" value="SLC41_membr_dom_sf"/>
</dbReference>
<comment type="caution">
    <text evidence="9">Lacks conserved residue(s) required for the propagation of feature annotation.</text>
</comment>
<dbReference type="PROSITE" id="PS51371">
    <property type="entry name" value="CBS"/>
    <property type="match status" value="1"/>
</dbReference>
<evidence type="ECO:0000256" key="8">
    <source>
        <dbReference type="PROSITE-ProRule" id="PRU00703"/>
    </source>
</evidence>
<dbReference type="InterPro" id="IPR006667">
    <property type="entry name" value="SLC41_membr_dom"/>
</dbReference>
<feature type="domain" description="CBS" evidence="10">
    <location>
        <begin position="198"/>
        <end position="256"/>
    </location>
</feature>
<keyword evidence="9" id="KW-0479">Metal-binding</keyword>
<dbReference type="SUPFAM" id="SSF54631">
    <property type="entry name" value="CBS-domain pair"/>
    <property type="match status" value="1"/>
</dbReference>
<dbReference type="Pfam" id="PF03448">
    <property type="entry name" value="MgtE_N"/>
    <property type="match status" value="1"/>
</dbReference>
<evidence type="ECO:0000256" key="1">
    <source>
        <dbReference type="ARBA" id="ARBA00004141"/>
    </source>
</evidence>
<evidence type="ECO:0000256" key="3">
    <source>
        <dbReference type="ARBA" id="ARBA00022448"/>
    </source>
</evidence>
<gene>
    <name evidence="11" type="primary">mgtE</name>
    <name evidence="11" type="ORF">IFK94_05245</name>
</gene>